<reference evidence="3 5" key="1">
    <citation type="submission" date="2015-07" db="EMBL/GenBank/DDBJ databases">
        <title>Genome of Polaribacter dokdonenesis DSW-5, isolated from seawater off Dokdo in Korea.</title>
        <authorList>
            <person name="Yoon K."/>
            <person name="Song J.Y."/>
            <person name="Kim J.F."/>
        </authorList>
    </citation>
    <scope>NUCLEOTIDE SEQUENCE [LARGE SCALE GENOMIC DNA]</scope>
    <source>
        <strain evidence="3 5">DSW-5</strain>
    </source>
</reference>
<dbReference type="OrthoDB" id="1431064at2"/>
<dbReference type="PROSITE" id="PS51186">
    <property type="entry name" value="GNAT"/>
    <property type="match status" value="1"/>
</dbReference>
<sequence>MNPDLEIIPFKEEYSQQFYDLNAAWLKKYFYIEPYDEKVLSQPNTYIIAEGGYIFFAKYKNEIVGVVSLINQKTFFELSKMAVDPKFQGLKIGKELVNHCIAFAQSKKWDNIILYSHRSLETAIHLYKKMGFIEIPVEENSHYERADIKMILAL</sequence>
<dbReference type="GO" id="GO:0005840">
    <property type="term" value="C:ribosome"/>
    <property type="evidence" value="ECO:0007669"/>
    <property type="project" value="UniProtKB-KW"/>
</dbReference>
<dbReference type="InterPro" id="IPR000182">
    <property type="entry name" value="GNAT_dom"/>
</dbReference>
<dbReference type="PATRIC" id="fig|1300348.6.peg.2286"/>
<keyword evidence="1 3" id="KW-0808">Transferase</keyword>
<dbReference type="PANTHER" id="PTHR13947:SF37">
    <property type="entry name" value="LD18367P"/>
    <property type="match status" value="1"/>
</dbReference>
<dbReference type="SUPFAM" id="SSF55729">
    <property type="entry name" value="Acyl-CoA N-acyltransferases (Nat)"/>
    <property type="match status" value="1"/>
</dbReference>
<evidence type="ECO:0000259" key="2">
    <source>
        <dbReference type="PROSITE" id="PS51186"/>
    </source>
</evidence>
<evidence type="ECO:0000313" key="3">
    <source>
        <dbReference type="EMBL" id="KOY52725.1"/>
    </source>
</evidence>
<dbReference type="Proteomes" id="UP000037716">
    <property type="component" value="Unassembled WGS sequence"/>
</dbReference>
<keyword evidence="4" id="KW-0689">Ribosomal protein</keyword>
<dbReference type="AlphaFoldDB" id="A0A0M9CIK6"/>
<dbReference type="EMBL" id="LGBR01000001">
    <property type="protein sequence ID" value="KOY52725.1"/>
    <property type="molecule type" value="Genomic_DNA"/>
</dbReference>
<comment type="caution">
    <text evidence="3">The sequence shown here is derived from an EMBL/GenBank/DDBJ whole genome shotgun (WGS) entry which is preliminary data.</text>
</comment>
<dbReference type="Pfam" id="PF00583">
    <property type="entry name" value="Acetyltransf_1"/>
    <property type="match status" value="1"/>
</dbReference>
<evidence type="ECO:0000256" key="1">
    <source>
        <dbReference type="ARBA" id="ARBA00022679"/>
    </source>
</evidence>
<dbReference type="EMBL" id="FNUE01000002">
    <property type="protein sequence ID" value="SEE51152.1"/>
    <property type="molecule type" value="Genomic_DNA"/>
</dbReference>
<proteinExistence type="predicted"/>
<evidence type="ECO:0000313" key="5">
    <source>
        <dbReference type="Proteomes" id="UP000037716"/>
    </source>
</evidence>
<accession>A0A0M9CIK6</accession>
<dbReference type="GO" id="GO:0008080">
    <property type="term" value="F:N-acetyltransferase activity"/>
    <property type="evidence" value="ECO:0007669"/>
    <property type="project" value="InterPro"/>
</dbReference>
<keyword evidence="4" id="KW-0687">Ribonucleoprotein</keyword>
<keyword evidence="6" id="KW-1185">Reference proteome</keyword>
<gene>
    <name evidence="3" type="ORF">I602_2285</name>
    <name evidence="4" type="ORF">SAMN05444353_2059</name>
</gene>
<evidence type="ECO:0000313" key="4">
    <source>
        <dbReference type="EMBL" id="SEE51152.1"/>
    </source>
</evidence>
<name>A0A0M9CIK6_9FLAO</name>
<dbReference type="Proteomes" id="UP000183071">
    <property type="component" value="Unassembled WGS sequence"/>
</dbReference>
<dbReference type="RefSeq" id="WP_053974806.1">
    <property type="nucleotide sequence ID" value="NZ_FNUE01000002.1"/>
</dbReference>
<protein>
    <submittedName>
        <fullName evidence="3">Acetyltransferase (GNAT) family protein</fullName>
    </submittedName>
    <submittedName>
        <fullName evidence="4">Ribosomal protein S18 acetylase RimI</fullName>
    </submittedName>
</protein>
<dbReference type="STRING" id="1300348.I602_2285"/>
<dbReference type="InterPro" id="IPR016181">
    <property type="entry name" value="Acyl_CoA_acyltransferase"/>
</dbReference>
<dbReference type="PANTHER" id="PTHR13947">
    <property type="entry name" value="GNAT FAMILY N-ACETYLTRANSFERASE"/>
    <property type="match status" value="1"/>
</dbReference>
<dbReference type="CDD" id="cd04301">
    <property type="entry name" value="NAT_SF"/>
    <property type="match status" value="1"/>
</dbReference>
<dbReference type="InterPro" id="IPR050769">
    <property type="entry name" value="NAT_camello-type"/>
</dbReference>
<evidence type="ECO:0000313" key="6">
    <source>
        <dbReference type="Proteomes" id="UP000183071"/>
    </source>
</evidence>
<organism evidence="3 5">
    <name type="scientific">Polaribacter dokdonensis DSW-5</name>
    <dbReference type="NCBI Taxonomy" id="1300348"/>
    <lineage>
        <taxon>Bacteria</taxon>
        <taxon>Pseudomonadati</taxon>
        <taxon>Bacteroidota</taxon>
        <taxon>Flavobacteriia</taxon>
        <taxon>Flavobacteriales</taxon>
        <taxon>Flavobacteriaceae</taxon>
    </lineage>
</organism>
<reference evidence="4 6" key="2">
    <citation type="submission" date="2016-10" db="EMBL/GenBank/DDBJ databases">
        <authorList>
            <person name="Varghese N."/>
            <person name="Submissions S."/>
        </authorList>
    </citation>
    <scope>NUCLEOTIDE SEQUENCE [LARGE SCALE GENOMIC DNA]</scope>
    <source>
        <strain evidence="4 6">DSW-5</strain>
    </source>
</reference>
<dbReference type="Gene3D" id="3.40.630.30">
    <property type="match status" value="1"/>
</dbReference>
<feature type="domain" description="N-acetyltransferase" evidence="2">
    <location>
        <begin position="5"/>
        <end position="154"/>
    </location>
</feature>